<gene>
    <name evidence="12" type="ORF">DSM106044_01770</name>
</gene>
<dbReference type="FunFam" id="1.20.1560.10:FF:000011">
    <property type="entry name" value="Multidrug ABC transporter ATP-binding protein"/>
    <property type="match status" value="1"/>
</dbReference>
<dbReference type="RefSeq" id="WP_243133016.1">
    <property type="nucleotide sequence ID" value="NZ_QGQD01000040.1"/>
</dbReference>
<evidence type="ECO:0000259" key="10">
    <source>
        <dbReference type="PROSITE" id="PS50893"/>
    </source>
</evidence>
<name>A0A4U8Q906_9FIRM</name>
<dbReference type="SUPFAM" id="SSF52540">
    <property type="entry name" value="P-loop containing nucleoside triphosphate hydrolases"/>
    <property type="match status" value="1"/>
</dbReference>
<organism evidence="12 13">
    <name type="scientific">Robinsoniella peoriensis</name>
    <dbReference type="NCBI Taxonomy" id="180332"/>
    <lineage>
        <taxon>Bacteria</taxon>
        <taxon>Bacillati</taxon>
        <taxon>Bacillota</taxon>
        <taxon>Clostridia</taxon>
        <taxon>Lachnospirales</taxon>
        <taxon>Lachnospiraceae</taxon>
        <taxon>Robinsoniella</taxon>
    </lineage>
</organism>
<dbReference type="PROSITE" id="PS00211">
    <property type="entry name" value="ABC_TRANSPORTER_1"/>
    <property type="match status" value="1"/>
</dbReference>
<evidence type="ECO:0000256" key="4">
    <source>
        <dbReference type="ARBA" id="ARBA00022692"/>
    </source>
</evidence>
<evidence type="ECO:0000256" key="7">
    <source>
        <dbReference type="ARBA" id="ARBA00022989"/>
    </source>
</evidence>
<dbReference type="PANTHER" id="PTHR43394:SF1">
    <property type="entry name" value="ATP-BINDING CASSETTE SUB-FAMILY B MEMBER 10, MITOCHONDRIAL"/>
    <property type="match status" value="1"/>
</dbReference>
<keyword evidence="6 12" id="KW-0067">ATP-binding</keyword>
<keyword evidence="5" id="KW-0547">Nucleotide-binding</keyword>
<dbReference type="GO" id="GO:0005886">
    <property type="term" value="C:plasma membrane"/>
    <property type="evidence" value="ECO:0007669"/>
    <property type="project" value="UniProtKB-SubCell"/>
</dbReference>
<comment type="caution">
    <text evidence="12">The sequence shown here is derived from an EMBL/GenBank/DDBJ whole genome shotgun (WGS) entry which is preliminary data.</text>
</comment>
<reference evidence="12 13" key="1">
    <citation type="journal article" date="2019" name="Anaerobe">
        <title>Detection of Robinsoniella peoriensis in multiple bone samples of a trauma patient.</title>
        <authorList>
            <person name="Schrottner P."/>
            <person name="Hartwich K."/>
            <person name="Bunk B."/>
            <person name="Schober I."/>
            <person name="Helbig S."/>
            <person name="Rudolph W.W."/>
            <person name="Gunzer F."/>
        </authorList>
    </citation>
    <scope>NUCLEOTIDE SEQUENCE [LARGE SCALE GENOMIC DNA]</scope>
    <source>
        <strain evidence="12 13">DSM 106044</strain>
    </source>
</reference>
<feature type="domain" description="ABC transporter" evidence="10">
    <location>
        <begin position="362"/>
        <end position="596"/>
    </location>
</feature>
<keyword evidence="8 9" id="KW-0472">Membrane</keyword>
<dbReference type="CDD" id="cd18547">
    <property type="entry name" value="ABC_6TM_Tm288_like"/>
    <property type="match status" value="1"/>
</dbReference>
<evidence type="ECO:0000256" key="1">
    <source>
        <dbReference type="ARBA" id="ARBA00004651"/>
    </source>
</evidence>
<dbReference type="STRING" id="180332.GCA_000797495_03685"/>
<feature type="transmembrane region" description="Helical" evidence="9">
    <location>
        <begin position="76"/>
        <end position="95"/>
    </location>
</feature>
<dbReference type="SMART" id="SM00382">
    <property type="entry name" value="AAA"/>
    <property type="match status" value="1"/>
</dbReference>
<evidence type="ECO:0000256" key="8">
    <source>
        <dbReference type="ARBA" id="ARBA00023136"/>
    </source>
</evidence>
<dbReference type="Proteomes" id="UP000306509">
    <property type="component" value="Unassembled WGS sequence"/>
</dbReference>
<sequence>MPELKSNGIPPSKASLRHQRGLPVVKPRNLGGTLLRLWNLTKGRRQGLLTVFLLSGFASLSAMLTPFLIGRIIDHIDALTPVPFLLAALFIVYLADWAIRFLQSFLMASVSQKMICFIRKTLFSKMKDLPLSYFDKSQHGDLMSRLTNDIDNISTTISDSLTQLMMLAFTLTGILCIMLWLNLWLTITALITVPFVFLLTKTITKHTRKLYREQQNVLGSLNGHIEESIAGLSLVKAFGRETQVTDEFESYNESLCKVGTKALIWSGYLMPIMNVINNLGFICISVVSGIMASRGLITVGVISSFLLYSRQFTRPLIEVSNIFNVFQTAVAGAERIFDIFDETPEPADKPDALPVEHPTGEVVFDHVWFGYNPDIPILKDLSFTVPSGTRIAIVGPTGAGKTTIISLLARFYDVTCGRILLDGNDLRDYETAGLRNSFGIVLQDTALFYLSIRENIRYGREDATDEEVISASKAAGAHSFISRLPNGYDTLVGEEVGSFSQGERQLITIARAILADAPILILDEATSSVDTRTEQKIRKAVLNLTQNRTSFIIAHRLSTIRDSDVILLLKDGEIAEMGNHTELLTRRGLYYDMYQTQMGL</sequence>
<feature type="domain" description="ABC transmembrane type-1" evidence="11">
    <location>
        <begin position="49"/>
        <end position="328"/>
    </location>
</feature>
<evidence type="ECO:0000256" key="3">
    <source>
        <dbReference type="ARBA" id="ARBA00022475"/>
    </source>
</evidence>
<dbReference type="InterPro" id="IPR017871">
    <property type="entry name" value="ABC_transporter-like_CS"/>
</dbReference>
<dbReference type="GO" id="GO:0016887">
    <property type="term" value="F:ATP hydrolysis activity"/>
    <property type="evidence" value="ECO:0007669"/>
    <property type="project" value="InterPro"/>
</dbReference>
<evidence type="ECO:0000256" key="2">
    <source>
        <dbReference type="ARBA" id="ARBA00022448"/>
    </source>
</evidence>
<dbReference type="AlphaFoldDB" id="A0A4U8Q906"/>
<dbReference type="InterPro" id="IPR027417">
    <property type="entry name" value="P-loop_NTPase"/>
</dbReference>
<proteinExistence type="predicted"/>
<keyword evidence="3" id="KW-1003">Cell membrane</keyword>
<dbReference type="InterPro" id="IPR036640">
    <property type="entry name" value="ABC1_TM_sf"/>
</dbReference>
<dbReference type="InterPro" id="IPR003593">
    <property type="entry name" value="AAA+_ATPase"/>
</dbReference>
<dbReference type="InterPro" id="IPR003439">
    <property type="entry name" value="ABC_transporter-like_ATP-bd"/>
</dbReference>
<dbReference type="PROSITE" id="PS50893">
    <property type="entry name" value="ABC_TRANSPORTER_2"/>
    <property type="match status" value="1"/>
</dbReference>
<dbReference type="Gene3D" id="3.40.50.300">
    <property type="entry name" value="P-loop containing nucleotide triphosphate hydrolases"/>
    <property type="match status" value="1"/>
</dbReference>
<evidence type="ECO:0000313" key="13">
    <source>
        <dbReference type="Proteomes" id="UP000306509"/>
    </source>
</evidence>
<dbReference type="FunFam" id="3.40.50.300:FF:000287">
    <property type="entry name" value="Multidrug ABC transporter ATP-binding protein"/>
    <property type="match status" value="1"/>
</dbReference>
<keyword evidence="7 9" id="KW-1133">Transmembrane helix</keyword>
<dbReference type="InterPro" id="IPR011527">
    <property type="entry name" value="ABC1_TM_dom"/>
</dbReference>
<protein>
    <submittedName>
        <fullName evidence="12">Putative ABC transporter ATP-binding protein</fullName>
    </submittedName>
</protein>
<dbReference type="PANTHER" id="PTHR43394">
    <property type="entry name" value="ATP-DEPENDENT PERMEASE MDL1, MITOCHONDRIAL"/>
    <property type="match status" value="1"/>
</dbReference>
<dbReference type="GO" id="GO:0015421">
    <property type="term" value="F:ABC-type oligopeptide transporter activity"/>
    <property type="evidence" value="ECO:0007669"/>
    <property type="project" value="TreeGrafter"/>
</dbReference>
<evidence type="ECO:0000256" key="9">
    <source>
        <dbReference type="SAM" id="Phobius"/>
    </source>
</evidence>
<accession>A0A4U8Q906</accession>
<feature type="transmembrane region" description="Helical" evidence="9">
    <location>
        <begin position="279"/>
        <end position="308"/>
    </location>
</feature>
<evidence type="ECO:0000256" key="6">
    <source>
        <dbReference type="ARBA" id="ARBA00022840"/>
    </source>
</evidence>
<dbReference type="GO" id="GO:0005524">
    <property type="term" value="F:ATP binding"/>
    <property type="evidence" value="ECO:0007669"/>
    <property type="project" value="UniProtKB-KW"/>
</dbReference>
<dbReference type="EMBL" id="QGQD01000040">
    <property type="protein sequence ID" value="TLD01387.1"/>
    <property type="molecule type" value="Genomic_DNA"/>
</dbReference>
<dbReference type="PROSITE" id="PS50929">
    <property type="entry name" value="ABC_TM1F"/>
    <property type="match status" value="1"/>
</dbReference>
<dbReference type="Pfam" id="PF00005">
    <property type="entry name" value="ABC_tran"/>
    <property type="match status" value="1"/>
</dbReference>
<evidence type="ECO:0000313" key="12">
    <source>
        <dbReference type="EMBL" id="TLD01387.1"/>
    </source>
</evidence>
<comment type="subcellular location">
    <subcellularLocation>
        <location evidence="1">Cell membrane</location>
        <topology evidence="1">Multi-pass membrane protein</topology>
    </subcellularLocation>
</comment>
<evidence type="ECO:0000259" key="11">
    <source>
        <dbReference type="PROSITE" id="PS50929"/>
    </source>
</evidence>
<dbReference type="Gene3D" id="1.20.1560.10">
    <property type="entry name" value="ABC transporter type 1, transmembrane domain"/>
    <property type="match status" value="1"/>
</dbReference>
<evidence type="ECO:0000256" key="5">
    <source>
        <dbReference type="ARBA" id="ARBA00022741"/>
    </source>
</evidence>
<keyword evidence="2" id="KW-0813">Transport</keyword>
<feature type="transmembrane region" description="Helical" evidence="9">
    <location>
        <begin position="47"/>
        <end position="69"/>
    </location>
</feature>
<keyword evidence="4 9" id="KW-0812">Transmembrane</keyword>
<dbReference type="InterPro" id="IPR039421">
    <property type="entry name" value="Type_1_exporter"/>
</dbReference>
<dbReference type="CDD" id="cd03254">
    <property type="entry name" value="ABCC_Glucan_exporter_like"/>
    <property type="match status" value="1"/>
</dbReference>
<dbReference type="SUPFAM" id="SSF90123">
    <property type="entry name" value="ABC transporter transmembrane region"/>
    <property type="match status" value="1"/>
</dbReference>
<dbReference type="Pfam" id="PF00664">
    <property type="entry name" value="ABC_membrane"/>
    <property type="match status" value="1"/>
</dbReference>
<feature type="transmembrane region" description="Helical" evidence="9">
    <location>
        <begin position="187"/>
        <end position="204"/>
    </location>
</feature>
<keyword evidence="13" id="KW-1185">Reference proteome</keyword>